<dbReference type="InterPro" id="IPR054612">
    <property type="entry name" value="Phage_capsid-like_C"/>
</dbReference>
<evidence type="ECO:0000259" key="5">
    <source>
        <dbReference type="Pfam" id="PF04586"/>
    </source>
</evidence>
<dbReference type="Pfam" id="PF05065">
    <property type="entry name" value="Phage_capsid"/>
    <property type="match status" value="1"/>
</dbReference>
<proteinExistence type="predicted"/>
<dbReference type="InterPro" id="IPR054613">
    <property type="entry name" value="Peptidase_S78_dom"/>
</dbReference>
<dbReference type="NCBIfam" id="TIGR01543">
    <property type="entry name" value="proheadase_HK97"/>
    <property type="match status" value="1"/>
</dbReference>
<dbReference type="STRING" id="269670.SAMN02982927_02510"/>
<accession>A0A1I2U512</accession>
<name>A0A1I2U512_9BACL</name>
<dbReference type="InterPro" id="IPR006433">
    <property type="entry name" value="Prohead_protease"/>
</dbReference>
<feature type="domain" description="Phage capsid-like C-terminal" evidence="6">
    <location>
        <begin position="224"/>
        <end position="491"/>
    </location>
</feature>
<dbReference type="Pfam" id="PF04586">
    <property type="entry name" value="Peptidase_S78"/>
    <property type="match status" value="1"/>
</dbReference>
<organism evidence="7 8">
    <name type="scientific">Sporolactobacillus nakayamae</name>
    <dbReference type="NCBI Taxonomy" id="269670"/>
    <lineage>
        <taxon>Bacteria</taxon>
        <taxon>Bacillati</taxon>
        <taxon>Bacillota</taxon>
        <taxon>Bacilli</taxon>
        <taxon>Bacillales</taxon>
        <taxon>Sporolactobacillaceae</taxon>
        <taxon>Sporolactobacillus</taxon>
    </lineage>
</organism>
<dbReference type="Proteomes" id="UP000198752">
    <property type="component" value="Unassembled WGS sequence"/>
</dbReference>
<dbReference type="RefSeq" id="WP_093673468.1">
    <property type="nucleotide sequence ID" value="NZ_FOOY01000018.1"/>
</dbReference>
<sequence>MERQKIEIRAHEAALTESGELKVSGYVNKTNELSEVLGSVKQFREKIAKGAFDRAIRQAKRDIDFLAGHEAKSILASTRNNSLSLVEDDEGLFMSANITPTTFGRDYFELIRSGILRNMSFGFRSLKDSWQQVNGEMVRTVEELELIEVSVVRDPAYSHSSIAARGLEVVTDLEVPSMEQIQANKTEISNKRESNKMMKMNGTYNDFEQILRGEVRALQTTADGGAVIPEQVHDEIIKKMEETSPVFALARKLNSVAGTLRVTREDDSVQGGFVGEGENILEQAIAFKHVDLKQKRVGAAVTLSNQLINDSAVSIAEYTKDLLARRVAKSVEKSMLVGNGGVEFAGLVNDVEIANVETTEALNMDKLQDLYLAIHPSFLTNSVFIMQRDLFNEVAKLKDNNAHYFLQMGVVNGKIQHTLFGMPVHITDALTDENPVAFGNITEAYSVMIKQEAGIQEIVDSQQALRGSKLFVFDAYMDGVVVNPQAVAKLTVNAD</sequence>
<dbReference type="GO" id="GO:0008233">
    <property type="term" value="F:peptidase activity"/>
    <property type="evidence" value="ECO:0007669"/>
    <property type="project" value="UniProtKB-KW"/>
</dbReference>
<dbReference type="Gene3D" id="3.30.2320.10">
    <property type="entry name" value="hypothetical protein PF0899 domain"/>
    <property type="match status" value="1"/>
</dbReference>
<dbReference type="OrthoDB" id="64791at2"/>
<evidence type="ECO:0000256" key="1">
    <source>
        <dbReference type="ARBA" id="ARBA00004328"/>
    </source>
</evidence>
<keyword evidence="8" id="KW-1185">Reference proteome</keyword>
<gene>
    <name evidence="7" type="ORF">SAMN02982927_02510</name>
</gene>
<dbReference type="NCBIfam" id="TIGR01554">
    <property type="entry name" value="major_cap_HK97"/>
    <property type="match status" value="1"/>
</dbReference>
<keyword evidence="2" id="KW-1188">Viral release from host cell</keyword>
<evidence type="ECO:0000256" key="2">
    <source>
        <dbReference type="ARBA" id="ARBA00022612"/>
    </source>
</evidence>
<keyword evidence="4" id="KW-0378">Hydrolase</keyword>
<evidence type="ECO:0000313" key="8">
    <source>
        <dbReference type="Proteomes" id="UP000198752"/>
    </source>
</evidence>
<evidence type="ECO:0000313" key="7">
    <source>
        <dbReference type="EMBL" id="SFG70767.1"/>
    </source>
</evidence>
<dbReference type="InterPro" id="IPR024455">
    <property type="entry name" value="Phage_capsid"/>
</dbReference>
<dbReference type="AlphaFoldDB" id="A0A1I2U512"/>
<reference evidence="8" key="1">
    <citation type="submission" date="2016-10" db="EMBL/GenBank/DDBJ databases">
        <authorList>
            <person name="Varghese N."/>
            <person name="Submissions S."/>
        </authorList>
    </citation>
    <scope>NUCLEOTIDE SEQUENCE [LARGE SCALE GENOMIC DNA]</scope>
    <source>
        <strain evidence="8">ATCC 700379</strain>
    </source>
</reference>
<keyword evidence="3 7" id="KW-0645">Protease</keyword>
<dbReference type="GO" id="GO:0006508">
    <property type="term" value="P:proteolysis"/>
    <property type="evidence" value="ECO:0007669"/>
    <property type="project" value="UniProtKB-KW"/>
</dbReference>
<evidence type="ECO:0000256" key="3">
    <source>
        <dbReference type="ARBA" id="ARBA00022670"/>
    </source>
</evidence>
<evidence type="ECO:0000259" key="6">
    <source>
        <dbReference type="Pfam" id="PF05065"/>
    </source>
</evidence>
<dbReference type="SUPFAM" id="SSF56563">
    <property type="entry name" value="Major capsid protein gp5"/>
    <property type="match status" value="1"/>
</dbReference>
<comment type="subcellular location">
    <subcellularLocation>
        <location evidence="1">Virion</location>
    </subcellularLocation>
</comment>
<protein>
    <submittedName>
        <fullName evidence="7">Phage prohead protease, HK97 family/phage major capsid protein, HK97 family,TIGR01554</fullName>
    </submittedName>
</protein>
<feature type="domain" description="Prohead serine protease" evidence="5">
    <location>
        <begin position="5"/>
        <end position="165"/>
    </location>
</feature>
<dbReference type="EMBL" id="FOOY01000018">
    <property type="protein sequence ID" value="SFG70767.1"/>
    <property type="molecule type" value="Genomic_DNA"/>
</dbReference>
<evidence type="ECO:0000256" key="4">
    <source>
        <dbReference type="ARBA" id="ARBA00022801"/>
    </source>
</evidence>